<reference evidence="1 2" key="1">
    <citation type="submission" date="2018-08" db="EMBL/GenBank/DDBJ databases">
        <title>Chitinophagaceae sp. K23C18032701, a novel bacterium isolated from forest soil.</title>
        <authorList>
            <person name="Wang C."/>
        </authorList>
    </citation>
    <scope>NUCLEOTIDE SEQUENCE [LARGE SCALE GENOMIC DNA]</scope>
    <source>
        <strain evidence="1 2">K23C18032701</strain>
    </source>
</reference>
<comment type="caution">
    <text evidence="1">The sequence shown here is derived from an EMBL/GenBank/DDBJ whole genome shotgun (WGS) entry which is preliminary data.</text>
</comment>
<sequence length="31" mass="3266">MANKCRNKWAGGKGQCAADNLISSSLAIMLL</sequence>
<keyword evidence="2" id="KW-1185">Reference proteome</keyword>
<dbReference type="EMBL" id="QTJU01000007">
    <property type="protein sequence ID" value="RFM26801.1"/>
    <property type="molecule type" value="Genomic_DNA"/>
</dbReference>
<gene>
    <name evidence="1" type="ORF">DXN05_17585</name>
</gene>
<evidence type="ECO:0000313" key="2">
    <source>
        <dbReference type="Proteomes" id="UP000261284"/>
    </source>
</evidence>
<organism evidence="1 2">
    <name type="scientific">Deminuibacter soli</name>
    <dbReference type="NCBI Taxonomy" id="2291815"/>
    <lineage>
        <taxon>Bacteria</taxon>
        <taxon>Pseudomonadati</taxon>
        <taxon>Bacteroidota</taxon>
        <taxon>Chitinophagia</taxon>
        <taxon>Chitinophagales</taxon>
        <taxon>Chitinophagaceae</taxon>
        <taxon>Deminuibacter</taxon>
    </lineage>
</organism>
<proteinExistence type="predicted"/>
<name>A0A3E1NG48_9BACT</name>
<dbReference type="Pfam" id="PF07822">
    <property type="entry name" value="Toxin_13"/>
    <property type="match status" value="1"/>
</dbReference>
<dbReference type="GO" id="GO:0019871">
    <property type="term" value="F:sodium channel inhibitor activity"/>
    <property type="evidence" value="ECO:0007669"/>
    <property type="project" value="InterPro"/>
</dbReference>
<dbReference type="InterPro" id="IPR036586">
    <property type="entry name" value="Neurotoxin_B-IV-like_sf"/>
</dbReference>
<dbReference type="InterPro" id="IPR012497">
    <property type="entry name" value="Neurotoxin_B-IV"/>
</dbReference>
<dbReference type="GO" id="GO:0005576">
    <property type="term" value="C:extracellular region"/>
    <property type="evidence" value="ECO:0007669"/>
    <property type="project" value="InterPro"/>
</dbReference>
<dbReference type="SUPFAM" id="SSF57011">
    <property type="entry name" value="Neurotoxin B-IV"/>
    <property type="match status" value="1"/>
</dbReference>
<accession>A0A3E1NG48</accession>
<dbReference type="Proteomes" id="UP000261284">
    <property type="component" value="Unassembled WGS sequence"/>
</dbReference>
<protein>
    <submittedName>
        <fullName evidence="1">Uncharacterized protein</fullName>
    </submittedName>
</protein>
<dbReference type="AlphaFoldDB" id="A0A3E1NG48"/>
<evidence type="ECO:0000313" key="1">
    <source>
        <dbReference type="EMBL" id="RFM26801.1"/>
    </source>
</evidence>